<dbReference type="PANTHER" id="PTHR42878">
    <property type="entry name" value="TWO-COMPONENT HISTIDINE KINASE"/>
    <property type="match status" value="1"/>
</dbReference>
<feature type="transmembrane region" description="Helical" evidence="13">
    <location>
        <begin position="47"/>
        <end position="70"/>
    </location>
</feature>
<keyword evidence="5" id="KW-0808">Transferase</keyword>
<dbReference type="Proteomes" id="UP001606099">
    <property type="component" value="Unassembled WGS sequence"/>
</dbReference>
<feature type="domain" description="PAC" evidence="16">
    <location>
        <begin position="508"/>
        <end position="562"/>
    </location>
</feature>
<sequence>MNTNPTQSYPTTPRRWLLPLFVLALLLAQAGAWWVHRQMTGDWGTRIFWLVLLHGIPTVLLLVLLTYAWTAHSLGQNVTRARGPALAALAVLLVGMGLSLVVLASQIDQLRSASRLRFEQQASVVQEALKQRFERPMVGLNGLRAHKMARGYLDREEFRRYVMARDLAAEFPGIRGFGYIEYVLREDLEHYLDAERSDAAPDFSVRTSGEHKDLYIIKYVEPLDLNRAAWGLDIGAEAVRRAAAERAALSGRPTLSGRIKLVQDQQSRWGFLLLLPVSRRGYPTATPVERRAALEGLLYVPIVVDELLKDLPAVTGGLLDFELYDSDTVQAERLIFDSNAQHQQNPGQLIEGLQNQDLMLTVGDHMLSLRINSTPQFDRLFDIYRPAWNAAFGLALTAALTLLIWQLGLGRSRAMALVERRTADLAQSTERENAAQRENQFLLATLNLHALVSVADAKGRITFVNQAFVDTSGYTEIELLGQDHRVISSQTHPPEFWRGVWARLNQGQPWSGQICNRRKDGSLYWVKSTIVPFVDVHGMVERYVAVRTDITQQRMVQQQLRQVNEQLAAIFALSPDGYVSFDAQERVLYVSPAFEELTGLNGATVQGLDVETLWMRLLHMAQNPEQLKALSQEGRDERVLEILRPTRRTLALSLHRGQADASIRLVLHLRDITQQLVVEQMKSEFLSTAAHELRTPMVSIYGFTELLLTREMAPERVRDFLQRIYRQGGAMVRILNELLDLARIEARRGKDFVLAELDLAELVQEGIQDFQPPQDREPPLLEIKAERRRLRGDRDKLMQAIRNVLSNAYKYSPGGGAVELHIEPYSHNSRAEVRLSIRDHGLGMSPEQLSHVTERFYRADKSGNIPGTGLGMSIVKEIIELHGGSLQLESELGVGTTVHITLPLVMQPMRLASPA</sequence>
<proteinExistence type="predicted"/>
<dbReference type="SUPFAM" id="SSF55874">
    <property type="entry name" value="ATPase domain of HSP90 chaperone/DNA topoisomerase II/histidine kinase"/>
    <property type="match status" value="1"/>
</dbReference>
<dbReference type="InterPro" id="IPR042240">
    <property type="entry name" value="CHASE_sf"/>
</dbReference>
<gene>
    <name evidence="18" type="ORF">ACG0Z6_06360</name>
</gene>
<keyword evidence="12 13" id="KW-0472">Membrane</keyword>
<evidence type="ECO:0000256" key="11">
    <source>
        <dbReference type="ARBA" id="ARBA00023012"/>
    </source>
</evidence>
<dbReference type="InterPro" id="IPR001610">
    <property type="entry name" value="PAC"/>
</dbReference>
<evidence type="ECO:0000259" key="17">
    <source>
        <dbReference type="PROSITE" id="PS50839"/>
    </source>
</evidence>
<accession>A0ABW7FU62</accession>
<feature type="transmembrane region" description="Helical" evidence="13">
    <location>
        <begin position="387"/>
        <end position="408"/>
    </location>
</feature>
<dbReference type="Pfam" id="PF02518">
    <property type="entry name" value="HATPase_c"/>
    <property type="match status" value="1"/>
</dbReference>
<feature type="domain" description="CHASE" evidence="17">
    <location>
        <begin position="149"/>
        <end position="340"/>
    </location>
</feature>
<feature type="domain" description="PAS" evidence="15">
    <location>
        <begin position="563"/>
        <end position="607"/>
    </location>
</feature>
<keyword evidence="8" id="KW-0418">Kinase</keyword>
<evidence type="ECO:0000313" key="18">
    <source>
        <dbReference type="EMBL" id="MFG6447869.1"/>
    </source>
</evidence>
<keyword evidence="9" id="KW-0067">ATP-binding</keyword>
<dbReference type="Pfam" id="PF03924">
    <property type="entry name" value="CHASE"/>
    <property type="match status" value="1"/>
</dbReference>
<dbReference type="InterPro" id="IPR013655">
    <property type="entry name" value="PAS_fold_3"/>
</dbReference>
<dbReference type="EMBL" id="JBIGHZ010000002">
    <property type="protein sequence ID" value="MFG6447869.1"/>
    <property type="molecule type" value="Genomic_DNA"/>
</dbReference>
<evidence type="ECO:0000256" key="10">
    <source>
        <dbReference type="ARBA" id="ARBA00022989"/>
    </source>
</evidence>
<keyword evidence="10 13" id="KW-1133">Transmembrane helix</keyword>
<dbReference type="CDD" id="cd00075">
    <property type="entry name" value="HATPase"/>
    <property type="match status" value="1"/>
</dbReference>
<evidence type="ECO:0000259" key="14">
    <source>
        <dbReference type="PROSITE" id="PS50109"/>
    </source>
</evidence>
<feature type="transmembrane region" description="Helical" evidence="13">
    <location>
        <begin position="85"/>
        <end position="107"/>
    </location>
</feature>
<dbReference type="InterPro" id="IPR050351">
    <property type="entry name" value="BphY/WalK/GraS-like"/>
</dbReference>
<dbReference type="SUPFAM" id="SSF55785">
    <property type="entry name" value="PYP-like sensor domain (PAS domain)"/>
    <property type="match status" value="2"/>
</dbReference>
<keyword evidence="19" id="KW-1185">Reference proteome</keyword>
<dbReference type="PROSITE" id="PS50112">
    <property type="entry name" value="PAS"/>
    <property type="match status" value="2"/>
</dbReference>
<name>A0ABW7FU62_9BURK</name>
<reference evidence="18 19" key="1">
    <citation type="submission" date="2024-08" db="EMBL/GenBank/DDBJ databases">
        <authorList>
            <person name="Lu H."/>
        </authorList>
    </citation>
    <scope>NUCLEOTIDE SEQUENCE [LARGE SCALE GENOMIC DNA]</scope>
    <source>
        <strain evidence="18 19">BYS180W</strain>
    </source>
</reference>
<dbReference type="SMART" id="SM00388">
    <property type="entry name" value="HisKA"/>
    <property type="match status" value="1"/>
</dbReference>
<evidence type="ECO:0000313" key="19">
    <source>
        <dbReference type="Proteomes" id="UP001606099"/>
    </source>
</evidence>
<dbReference type="InterPro" id="IPR035965">
    <property type="entry name" value="PAS-like_dom_sf"/>
</dbReference>
<dbReference type="PROSITE" id="PS50839">
    <property type="entry name" value="CHASE"/>
    <property type="match status" value="1"/>
</dbReference>
<evidence type="ECO:0000256" key="9">
    <source>
        <dbReference type="ARBA" id="ARBA00022840"/>
    </source>
</evidence>
<evidence type="ECO:0000256" key="8">
    <source>
        <dbReference type="ARBA" id="ARBA00022777"/>
    </source>
</evidence>
<feature type="transmembrane region" description="Helical" evidence="13">
    <location>
        <begin position="16"/>
        <end position="35"/>
    </location>
</feature>
<dbReference type="InterPro" id="IPR036890">
    <property type="entry name" value="HATPase_C_sf"/>
</dbReference>
<dbReference type="Gene3D" id="1.10.287.130">
    <property type="match status" value="1"/>
</dbReference>
<dbReference type="SMART" id="SM00387">
    <property type="entry name" value="HATPase_c"/>
    <property type="match status" value="1"/>
</dbReference>
<dbReference type="PROSITE" id="PS50109">
    <property type="entry name" value="HIS_KIN"/>
    <property type="match status" value="1"/>
</dbReference>
<dbReference type="InterPro" id="IPR036097">
    <property type="entry name" value="HisK_dim/P_sf"/>
</dbReference>
<dbReference type="Pfam" id="PF13188">
    <property type="entry name" value="PAS_8"/>
    <property type="match status" value="1"/>
</dbReference>
<keyword evidence="7" id="KW-0547">Nucleotide-binding</keyword>
<dbReference type="Pfam" id="PF00512">
    <property type="entry name" value="HisKA"/>
    <property type="match status" value="1"/>
</dbReference>
<keyword evidence="11" id="KW-0902">Two-component regulatory system</keyword>
<dbReference type="InterPro" id="IPR006189">
    <property type="entry name" value="CHASE_dom"/>
</dbReference>
<evidence type="ECO:0000256" key="4">
    <source>
        <dbReference type="ARBA" id="ARBA00022553"/>
    </source>
</evidence>
<dbReference type="PRINTS" id="PR00344">
    <property type="entry name" value="BCTRLSENSOR"/>
</dbReference>
<dbReference type="EC" id="2.7.13.3" evidence="3"/>
<evidence type="ECO:0000256" key="1">
    <source>
        <dbReference type="ARBA" id="ARBA00000085"/>
    </source>
</evidence>
<organism evidence="18 19">
    <name type="scientific">Roseateles rivi</name>
    <dbReference type="NCBI Taxonomy" id="3299028"/>
    <lineage>
        <taxon>Bacteria</taxon>
        <taxon>Pseudomonadati</taxon>
        <taxon>Pseudomonadota</taxon>
        <taxon>Betaproteobacteria</taxon>
        <taxon>Burkholderiales</taxon>
        <taxon>Sphaerotilaceae</taxon>
        <taxon>Roseateles</taxon>
    </lineage>
</organism>
<dbReference type="InterPro" id="IPR000700">
    <property type="entry name" value="PAS-assoc_C"/>
</dbReference>
<dbReference type="PANTHER" id="PTHR42878:SF7">
    <property type="entry name" value="SENSOR HISTIDINE KINASE GLRK"/>
    <property type="match status" value="1"/>
</dbReference>
<comment type="subcellular location">
    <subcellularLocation>
        <location evidence="2">Membrane</location>
        <topology evidence="2">Multi-pass membrane protein</topology>
    </subcellularLocation>
</comment>
<feature type="domain" description="PAS" evidence="15">
    <location>
        <begin position="437"/>
        <end position="493"/>
    </location>
</feature>
<dbReference type="RefSeq" id="WP_394459624.1">
    <property type="nucleotide sequence ID" value="NZ_JBIGHZ010000002.1"/>
</dbReference>
<comment type="caution">
    <text evidence="18">The sequence shown here is derived from an EMBL/GenBank/DDBJ whole genome shotgun (WGS) entry which is preliminary data.</text>
</comment>
<dbReference type="PROSITE" id="PS50113">
    <property type="entry name" value="PAC"/>
    <property type="match status" value="1"/>
</dbReference>
<dbReference type="SMART" id="SM00086">
    <property type="entry name" value="PAC"/>
    <property type="match status" value="1"/>
</dbReference>
<dbReference type="InterPro" id="IPR005467">
    <property type="entry name" value="His_kinase_dom"/>
</dbReference>
<protein>
    <recommendedName>
        <fullName evidence="3">histidine kinase</fullName>
        <ecNumber evidence="3">2.7.13.3</ecNumber>
    </recommendedName>
</protein>
<dbReference type="InterPro" id="IPR000014">
    <property type="entry name" value="PAS"/>
</dbReference>
<evidence type="ECO:0000256" key="7">
    <source>
        <dbReference type="ARBA" id="ARBA00022741"/>
    </source>
</evidence>
<dbReference type="InterPro" id="IPR003594">
    <property type="entry name" value="HATPase_dom"/>
</dbReference>
<evidence type="ECO:0000256" key="13">
    <source>
        <dbReference type="SAM" id="Phobius"/>
    </source>
</evidence>
<evidence type="ECO:0000256" key="5">
    <source>
        <dbReference type="ARBA" id="ARBA00022679"/>
    </source>
</evidence>
<dbReference type="InterPro" id="IPR004358">
    <property type="entry name" value="Sig_transdc_His_kin-like_C"/>
</dbReference>
<dbReference type="SMART" id="SM00091">
    <property type="entry name" value="PAS"/>
    <property type="match status" value="2"/>
</dbReference>
<evidence type="ECO:0000256" key="3">
    <source>
        <dbReference type="ARBA" id="ARBA00012438"/>
    </source>
</evidence>
<keyword evidence="4" id="KW-0597">Phosphoprotein</keyword>
<feature type="domain" description="Histidine kinase" evidence="14">
    <location>
        <begin position="688"/>
        <end position="906"/>
    </location>
</feature>
<keyword evidence="6 13" id="KW-0812">Transmembrane</keyword>
<evidence type="ECO:0000259" key="15">
    <source>
        <dbReference type="PROSITE" id="PS50112"/>
    </source>
</evidence>
<dbReference type="Gene3D" id="3.30.450.20">
    <property type="entry name" value="PAS domain"/>
    <property type="match status" value="2"/>
</dbReference>
<evidence type="ECO:0000256" key="2">
    <source>
        <dbReference type="ARBA" id="ARBA00004141"/>
    </source>
</evidence>
<dbReference type="InterPro" id="IPR003661">
    <property type="entry name" value="HisK_dim/P_dom"/>
</dbReference>
<evidence type="ECO:0000259" key="16">
    <source>
        <dbReference type="PROSITE" id="PS50113"/>
    </source>
</evidence>
<dbReference type="Pfam" id="PF08447">
    <property type="entry name" value="PAS_3"/>
    <property type="match status" value="1"/>
</dbReference>
<dbReference type="Gene3D" id="3.30.450.350">
    <property type="entry name" value="CHASE domain"/>
    <property type="match status" value="1"/>
</dbReference>
<dbReference type="NCBIfam" id="TIGR00229">
    <property type="entry name" value="sensory_box"/>
    <property type="match status" value="2"/>
</dbReference>
<evidence type="ECO:0000256" key="6">
    <source>
        <dbReference type="ARBA" id="ARBA00022692"/>
    </source>
</evidence>
<dbReference type="SMART" id="SM01079">
    <property type="entry name" value="CHASE"/>
    <property type="match status" value="1"/>
</dbReference>
<evidence type="ECO:0000256" key="12">
    <source>
        <dbReference type="ARBA" id="ARBA00023136"/>
    </source>
</evidence>
<comment type="catalytic activity">
    <reaction evidence="1">
        <text>ATP + protein L-histidine = ADP + protein N-phospho-L-histidine.</text>
        <dbReference type="EC" id="2.7.13.3"/>
    </reaction>
</comment>
<dbReference type="CDD" id="cd00130">
    <property type="entry name" value="PAS"/>
    <property type="match status" value="2"/>
</dbReference>
<dbReference type="CDD" id="cd00082">
    <property type="entry name" value="HisKA"/>
    <property type="match status" value="1"/>
</dbReference>
<dbReference type="Gene3D" id="3.30.565.10">
    <property type="entry name" value="Histidine kinase-like ATPase, C-terminal domain"/>
    <property type="match status" value="1"/>
</dbReference>
<dbReference type="SUPFAM" id="SSF47384">
    <property type="entry name" value="Homodimeric domain of signal transducing histidine kinase"/>
    <property type="match status" value="1"/>
</dbReference>